<dbReference type="EMBL" id="JOMM01000099">
    <property type="protein sequence ID" value="OUI79805.1"/>
    <property type="molecule type" value="Genomic_DNA"/>
</dbReference>
<keyword evidence="5" id="KW-0233">DNA recombination</keyword>
<dbReference type="GO" id="GO:0003677">
    <property type="term" value="F:DNA binding"/>
    <property type="evidence" value="ECO:0007669"/>
    <property type="project" value="UniProtKB-KW"/>
</dbReference>
<evidence type="ECO:0000313" key="8">
    <source>
        <dbReference type="Proteomes" id="UP000194565"/>
    </source>
</evidence>
<evidence type="ECO:0000256" key="5">
    <source>
        <dbReference type="ARBA" id="ARBA00023172"/>
    </source>
</evidence>
<dbReference type="Pfam" id="PF00872">
    <property type="entry name" value="Transposase_mut"/>
    <property type="match status" value="1"/>
</dbReference>
<evidence type="ECO:0000256" key="2">
    <source>
        <dbReference type="ARBA" id="ARBA00010961"/>
    </source>
</evidence>
<proteinExistence type="inferred from homology"/>
<dbReference type="AlphaFoldDB" id="A0A251ZYR1"/>
<reference evidence="7 8" key="1">
    <citation type="submission" date="2014-06" db="EMBL/GenBank/DDBJ databases">
        <authorList>
            <person name="Ju J."/>
            <person name="Zhang J."/>
        </authorList>
    </citation>
    <scope>NUCLEOTIDE SEQUENCE [LARGE SCALE GENOMIC DNA]</scope>
    <source>
        <strain evidence="7">DmW_042</strain>
    </source>
</reference>
<comment type="similarity">
    <text evidence="2">Belongs to the transposase mutator family.</text>
</comment>
<dbReference type="InterPro" id="IPR001207">
    <property type="entry name" value="Transposase_mutator"/>
</dbReference>
<sequence>MESQPTVQSQGFFEPSTCTVHLLRHSLDFVAWKDRKSVATALKDIYRAVDAEAGNTRRSSSPGSVPGKRSFRSMPFPPKSEN</sequence>
<dbReference type="GO" id="GO:0006313">
    <property type="term" value="P:DNA transposition"/>
    <property type="evidence" value="ECO:0007669"/>
    <property type="project" value="InterPro"/>
</dbReference>
<evidence type="ECO:0000256" key="1">
    <source>
        <dbReference type="ARBA" id="ARBA00002190"/>
    </source>
</evidence>
<protein>
    <recommendedName>
        <fullName evidence="9">Transposase</fullName>
    </recommendedName>
</protein>
<keyword evidence="4" id="KW-0238">DNA-binding</keyword>
<evidence type="ECO:0000256" key="6">
    <source>
        <dbReference type="SAM" id="MobiDB-lite"/>
    </source>
</evidence>
<keyword evidence="3" id="KW-0815">Transposition</keyword>
<dbReference type="Proteomes" id="UP000194565">
    <property type="component" value="Unassembled WGS sequence"/>
</dbReference>
<evidence type="ECO:0000256" key="4">
    <source>
        <dbReference type="ARBA" id="ARBA00023125"/>
    </source>
</evidence>
<gene>
    <name evidence="7" type="ORF">HC62_00230</name>
</gene>
<comment type="function">
    <text evidence="1">Required for the transposition of the insertion element.</text>
</comment>
<evidence type="ECO:0008006" key="9">
    <source>
        <dbReference type="Google" id="ProtNLM"/>
    </source>
</evidence>
<feature type="region of interest" description="Disordered" evidence="6">
    <location>
        <begin position="52"/>
        <end position="82"/>
    </location>
</feature>
<evidence type="ECO:0000256" key="3">
    <source>
        <dbReference type="ARBA" id="ARBA00022578"/>
    </source>
</evidence>
<evidence type="ECO:0000313" key="7">
    <source>
        <dbReference type="EMBL" id="OUI79805.1"/>
    </source>
</evidence>
<organism evidence="7 8">
    <name type="scientific">Acetobacter tropicalis</name>
    <dbReference type="NCBI Taxonomy" id="104102"/>
    <lineage>
        <taxon>Bacteria</taxon>
        <taxon>Pseudomonadati</taxon>
        <taxon>Pseudomonadota</taxon>
        <taxon>Alphaproteobacteria</taxon>
        <taxon>Acetobacterales</taxon>
        <taxon>Acetobacteraceae</taxon>
        <taxon>Acetobacter</taxon>
    </lineage>
</organism>
<accession>A0A251ZYR1</accession>
<comment type="caution">
    <text evidence="7">The sequence shown here is derived from an EMBL/GenBank/DDBJ whole genome shotgun (WGS) entry which is preliminary data.</text>
</comment>
<dbReference type="GO" id="GO:0004803">
    <property type="term" value="F:transposase activity"/>
    <property type="evidence" value="ECO:0007669"/>
    <property type="project" value="InterPro"/>
</dbReference>
<name>A0A251ZYR1_9PROT</name>